<name>A0ABU9CIX8_9BURK</name>
<evidence type="ECO:0000256" key="11">
    <source>
        <dbReference type="RuleBase" id="RU003357"/>
    </source>
</evidence>
<accession>A0ABU9CIX8</accession>
<keyword evidence="6 11" id="KW-0798">TonB box</keyword>
<keyword evidence="16" id="KW-1185">Reference proteome</keyword>
<dbReference type="Pfam" id="PF07715">
    <property type="entry name" value="Plug"/>
    <property type="match status" value="1"/>
</dbReference>
<keyword evidence="7 10" id="KW-0472">Membrane</keyword>
<comment type="similarity">
    <text evidence="2 10 11">Belongs to the TonB-dependent receptor family.</text>
</comment>
<evidence type="ECO:0000256" key="6">
    <source>
        <dbReference type="ARBA" id="ARBA00023077"/>
    </source>
</evidence>
<dbReference type="PROSITE" id="PS52016">
    <property type="entry name" value="TONB_DEPENDENT_REC_3"/>
    <property type="match status" value="1"/>
</dbReference>
<keyword evidence="4 10" id="KW-1134">Transmembrane beta strand</keyword>
<comment type="subcellular location">
    <subcellularLocation>
        <location evidence="1 10">Cell outer membrane</location>
        <topology evidence="1 10">Multi-pass membrane protein</topology>
    </subcellularLocation>
</comment>
<keyword evidence="8 15" id="KW-0675">Receptor</keyword>
<protein>
    <submittedName>
        <fullName evidence="15">TonB-dependent receptor</fullName>
    </submittedName>
</protein>
<keyword evidence="5 10" id="KW-0812">Transmembrane</keyword>
<evidence type="ECO:0000313" key="15">
    <source>
        <dbReference type="EMBL" id="MEK8050674.1"/>
    </source>
</evidence>
<keyword evidence="3 10" id="KW-0813">Transport</keyword>
<dbReference type="Gene3D" id="2.170.130.10">
    <property type="entry name" value="TonB-dependent receptor, plug domain"/>
    <property type="match status" value="1"/>
</dbReference>
<evidence type="ECO:0000256" key="7">
    <source>
        <dbReference type="ARBA" id="ARBA00023136"/>
    </source>
</evidence>
<evidence type="ECO:0000256" key="2">
    <source>
        <dbReference type="ARBA" id="ARBA00009810"/>
    </source>
</evidence>
<evidence type="ECO:0000313" key="16">
    <source>
        <dbReference type="Proteomes" id="UP001365405"/>
    </source>
</evidence>
<organism evidence="15 16">
    <name type="scientific">Pseudaquabacterium inlustre</name>
    <dbReference type="NCBI Taxonomy" id="2984192"/>
    <lineage>
        <taxon>Bacteria</taxon>
        <taxon>Pseudomonadati</taxon>
        <taxon>Pseudomonadota</taxon>
        <taxon>Betaproteobacteria</taxon>
        <taxon>Burkholderiales</taxon>
        <taxon>Sphaerotilaceae</taxon>
        <taxon>Pseudaquabacterium</taxon>
    </lineage>
</organism>
<dbReference type="Pfam" id="PF00593">
    <property type="entry name" value="TonB_dep_Rec_b-barrel"/>
    <property type="match status" value="1"/>
</dbReference>
<dbReference type="InterPro" id="IPR039426">
    <property type="entry name" value="TonB-dep_rcpt-like"/>
</dbReference>
<dbReference type="Proteomes" id="UP001365405">
    <property type="component" value="Unassembled WGS sequence"/>
</dbReference>
<evidence type="ECO:0000256" key="8">
    <source>
        <dbReference type="ARBA" id="ARBA00023170"/>
    </source>
</evidence>
<feature type="signal peptide" evidence="12">
    <location>
        <begin position="1"/>
        <end position="28"/>
    </location>
</feature>
<reference evidence="15 16" key="1">
    <citation type="submission" date="2024-04" db="EMBL/GenBank/DDBJ databases">
        <title>Novel species of the genus Ideonella isolated from streams.</title>
        <authorList>
            <person name="Lu H."/>
        </authorList>
    </citation>
    <scope>NUCLEOTIDE SEQUENCE [LARGE SCALE GENOMIC DNA]</scope>
    <source>
        <strain evidence="15 16">DXS22W</strain>
    </source>
</reference>
<dbReference type="InterPro" id="IPR037066">
    <property type="entry name" value="Plug_dom_sf"/>
</dbReference>
<dbReference type="InterPro" id="IPR000531">
    <property type="entry name" value="Beta-barrel_TonB"/>
</dbReference>
<dbReference type="InterPro" id="IPR036942">
    <property type="entry name" value="Beta-barrel_TonB_sf"/>
</dbReference>
<dbReference type="PANTHER" id="PTHR47234">
    <property type="match status" value="1"/>
</dbReference>
<evidence type="ECO:0000256" key="4">
    <source>
        <dbReference type="ARBA" id="ARBA00022452"/>
    </source>
</evidence>
<dbReference type="RefSeq" id="WP_341410345.1">
    <property type="nucleotide sequence ID" value="NZ_JBBUTH010000004.1"/>
</dbReference>
<feature type="domain" description="TonB-dependent receptor-like beta-barrel" evidence="13">
    <location>
        <begin position="347"/>
        <end position="860"/>
    </location>
</feature>
<dbReference type="EMBL" id="JBBUTH010000004">
    <property type="protein sequence ID" value="MEK8050674.1"/>
    <property type="molecule type" value="Genomic_DNA"/>
</dbReference>
<dbReference type="Gene3D" id="2.40.170.20">
    <property type="entry name" value="TonB-dependent receptor, beta-barrel domain"/>
    <property type="match status" value="1"/>
</dbReference>
<evidence type="ECO:0000259" key="14">
    <source>
        <dbReference type="Pfam" id="PF07715"/>
    </source>
</evidence>
<feature type="chain" id="PRO_5047260616" evidence="12">
    <location>
        <begin position="29"/>
        <end position="898"/>
    </location>
</feature>
<evidence type="ECO:0000256" key="3">
    <source>
        <dbReference type="ARBA" id="ARBA00022448"/>
    </source>
</evidence>
<proteinExistence type="inferred from homology"/>
<keyword evidence="12" id="KW-0732">Signal</keyword>
<evidence type="ECO:0000256" key="12">
    <source>
        <dbReference type="SAM" id="SignalP"/>
    </source>
</evidence>
<keyword evidence="9 10" id="KW-0998">Cell outer membrane</keyword>
<comment type="caution">
    <text evidence="15">The sequence shown here is derived from an EMBL/GenBank/DDBJ whole genome shotgun (WGS) entry which is preliminary data.</text>
</comment>
<dbReference type="InterPro" id="IPR012910">
    <property type="entry name" value="Plug_dom"/>
</dbReference>
<evidence type="ECO:0000256" key="10">
    <source>
        <dbReference type="PROSITE-ProRule" id="PRU01360"/>
    </source>
</evidence>
<evidence type="ECO:0000256" key="9">
    <source>
        <dbReference type="ARBA" id="ARBA00023237"/>
    </source>
</evidence>
<evidence type="ECO:0000256" key="5">
    <source>
        <dbReference type="ARBA" id="ARBA00022692"/>
    </source>
</evidence>
<evidence type="ECO:0000259" key="13">
    <source>
        <dbReference type="Pfam" id="PF00593"/>
    </source>
</evidence>
<sequence length="898" mass="95366">MFKQTVLTRSLLLAFGGSMALLGSASWAQETQRVEITGSAIKRIDAETAVPVSVIKMETLKAQGVTSIEQIMSSISAVQMTQSSSQQVGSGTGGAAFADVRGIGASKTLVLLNGRRVANNAIDGSAVDLNMIPFAALERVEVLRDGASSLYGTDAIGGVINFITRKDHSGGSITLGVDRPQGKGGNADTANVGFGFGDLSKNGFNVFGFIDVARTQPIAGNERPFNSRFPGGLSPTPFPANYYQDGSATGNPAAPNCNNPSYLVQSGDGTSCFISTSQFVDYTAKTERTSGMLRGSLALGGDHTLSLEWFGTQNKSTTRIAPVPYGTLWMNRTNADGSLNPYYPGNGTVANNITLDPNYTVANMNPRTGVVLRPGFIVVKWRALAGGQRTNISTNDQQRLLASLDGTFANWDYQVGLSYNENKIKEDVVGYSDGNAIAKAMADGLINPFGAQSAAGAAAIQAALLGGNLQNHKGKVTSVDGKASRELGDWLGSGRKVALAVGAEARHEDFLSASNPPVAEKLVASTGVDPTAVSAGKRNVTALFAELNIPVLKTLDLTLAGRYDNYSDFGSTTNPKIGLRFQPTKELLIRGSASTGFRAPSLYELNASQSYTNTGTVSDPVNCPNGKTAISGKSTALNCNVQFQRLTGGNTELKPEKSKNMTLGLVFEPTSNISVGADLWWVRLEDTIAALSETTVLGDVATFGKYIKRNSSGDLSIDGFSCPGSTCGYLDLRQQNLGGTNTNGVDLSANFKVGMGASGTLNMGLNSTYVAKYEYQDYAKGPWNQNVSVYVGTAPIFRWQHTATARWTMGNVVLGGAAHYKSGYLDQDPSNTVSAYATLDLYMNWKPMKGLDLTVGVNNVTNREPPYSNQGEVFQANYDPRFADPTGRKYYARASYSF</sequence>
<gene>
    <name evidence="15" type="ORF">AACH10_10520</name>
</gene>
<dbReference type="SUPFAM" id="SSF56935">
    <property type="entry name" value="Porins"/>
    <property type="match status" value="1"/>
</dbReference>
<dbReference type="PANTHER" id="PTHR47234:SF2">
    <property type="entry name" value="TONB-DEPENDENT RECEPTOR"/>
    <property type="match status" value="1"/>
</dbReference>
<dbReference type="CDD" id="cd01347">
    <property type="entry name" value="ligand_gated_channel"/>
    <property type="match status" value="1"/>
</dbReference>
<feature type="domain" description="TonB-dependent receptor plug" evidence="14">
    <location>
        <begin position="47"/>
        <end position="159"/>
    </location>
</feature>
<evidence type="ECO:0000256" key="1">
    <source>
        <dbReference type="ARBA" id="ARBA00004571"/>
    </source>
</evidence>